<dbReference type="GO" id="GO:0003677">
    <property type="term" value="F:DNA binding"/>
    <property type="evidence" value="ECO:0007669"/>
    <property type="project" value="UniProtKB-KW"/>
</dbReference>
<dbReference type="InterPro" id="IPR007421">
    <property type="entry name" value="Schlafen_AlbA_2_dom"/>
</dbReference>
<keyword evidence="2" id="KW-0238">DNA-binding</keyword>
<reference evidence="2 3" key="1">
    <citation type="submission" date="2018-03" db="EMBL/GenBank/DDBJ databases">
        <title>Phenotypic and genomic properties of Cyclonatronum proteinivorum gen. nov., sp. nov., a haloalkaliphilic bacteroidete from soda lakes possessing Na+-translocating rhodopsin.</title>
        <authorList>
            <person name="Toshchakov S.V."/>
            <person name="Korzhenkov A."/>
            <person name="Samarov N.I."/>
            <person name="Kublanov I.V."/>
            <person name="Muntyan M.S."/>
            <person name="Sorokin D.Y."/>
        </authorList>
    </citation>
    <scope>NUCLEOTIDE SEQUENCE [LARGE SCALE GENOMIC DNA]</scope>
    <source>
        <strain evidence="2 3">Omega</strain>
    </source>
</reference>
<protein>
    <submittedName>
        <fullName evidence="2">DNA-binding domain-containing protein</fullName>
    </submittedName>
</protein>
<dbReference type="Gene3D" id="3.30.950.30">
    <property type="entry name" value="Schlafen, AAA domain"/>
    <property type="match status" value="1"/>
</dbReference>
<dbReference type="PANTHER" id="PTHR30595:SF6">
    <property type="entry name" value="SCHLAFEN ALBA-2 DOMAIN-CONTAINING PROTEIN"/>
    <property type="match status" value="1"/>
</dbReference>
<organism evidence="2 3">
    <name type="scientific">Cyclonatronum proteinivorum</name>
    <dbReference type="NCBI Taxonomy" id="1457365"/>
    <lineage>
        <taxon>Bacteria</taxon>
        <taxon>Pseudomonadati</taxon>
        <taxon>Balneolota</taxon>
        <taxon>Balneolia</taxon>
        <taxon>Balneolales</taxon>
        <taxon>Cyclonatronaceae</taxon>
        <taxon>Cyclonatronum</taxon>
    </lineage>
</organism>
<keyword evidence="3" id="KW-1185">Reference proteome</keyword>
<evidence type="ECO:0000313" key="3">
    <source>
        <dbReference type="Proteomes" id="UP000254808"/>
    </source>
</evidence>
<dbReference type="Pfam" id="PF04326">
    <property type="entry name" value="SLFN_AlbA_2"/>
    <property type="match status" value="1"/>
</dbReference>
<dbReference type="EMBL" id="CP027806">
    <property type="protein sequence ID" value="AXI99647.1"/>
    <property type="molecule type" value="Genomic_DNA"/>
</dbReference>
<dbReference type="Proteomes" id="UP000254808">
    <property type="component" value="Chromosome"/>
</dbReference>
<dbReference type="KEGG" id="cprv:CYPRO_0360"/>
<dbReference type="InterPro" id="IPR038461">
    <property type="entry name" value="Schlafen_AlbA_2_dom_sf"/>
</dbReference>
<dbReference type="RefSeq" id="WP_114982951.1">
    <property type="nucleotide sequence ID" value="NZ_CP027806.1"/>
</dbReference>
<evidence type="ECO:0000313" key="2">
    <source>
        <dbReference type="EMBL" id="AXI99647.1"/>
    </source>
</evidence>
<feature type="domain" description="Schlafen AlbA-2" evidence="1">
    <location>
        <begin position="24"/>
        <end position="138"/>
    </location>
</feature>
<dbReference type="OrthoDB" id="9810282at2"/>
<dbReference type="AlphaFoldDB" id="A0A345UGP6"/>
<accession>A0A345UGP6</accession>
<proteinExistence type="predicted"/>
<sequence>MFRIPPAISTMSLGDLKRFIKTGEGTFLEFKRTISSPEKIAREVCAFANTKGGTLLIGVDDNRTLIGVDSYYEEGYQLIEALTVLCDPPLDYKIELLEMGDREIVIVKVEEAEKKPVYVKHNGKSEVYIRDKDKSVRASKERAALLRSQNRDRGITFEFGENEQRLFRYLNEYQKITVDEYARLINRSKYKSSRILIDLVSLGVLSLFSKNDQEYFTHSNKPF</sequence>
<evidence type="ECO:0000259" key="1">
    <source>
        <dbReference type="Pfam" id="PF04326"/>
    </source>
</evidence>
<dbReference type="PANTHER" id="PTHR30595">
    <property type="entry name" value="GLPR-RELATED TRANSCRIPTIONAL REPRESSOR"/>
    <property type="match status" value="1"/>
</dbReference>
<gene>
    <name evidence="2" type="ORF">CYPRO_0360</name>
</gene>
<name>A0A345UGP6_9BACT</name>